<dbReference type="AlphaFoldDB" id="A0A4R6YW06"/>
<evidence type="ECO:0000313" key="2">
    <source>
        <dbReference type="Proteomes" id="UP000295293"/>
    </source>
</evidence>
<protein>
    <recommendedName>
        <fullName evidence="3">Sel1 repeat-containing protein</fullName>
    </recommendedName>
</protein>
<dbReference type="InterPro" id="IPR011990">
    <property type="entry name" value="TPR-like_helical_dom_sf"/>
</dbReference>
<keyword evidence="2" id="KW-1185">Reference proteome</keyword>
<dbReference type="Gene3D" id="1.25.40.10">
    <property type="entry name" value="Tetratricopeptide repeat domain"/>
    <property type="match status" value="1"/>
</dbReference>
<dbReference type="Proteomes" id="UP000295293">
    <property type="component" value="Unassembled WGS sequence"/>
</dbReference>
<reference evidence="1 2" key="1">
    <citation type="submission" date="2019-03" db="EMBL/GenBank/DDBJ databases">
        <title>Genomic Encyclopedia of Type Strains, Phase IV (KMG-IV): sequencing the most valuable type-strain genomes for metagenomic binning, comparative biology and taxonomic classification.</title>
        <authorList>
            <person name="Goeker M."/>
        </authorList>
    </citation>
    <scope>NUCLEOTIDE SEQUENCE [LARGE SCALE GENOMIC DNA]</scope>
    <source>
        <strain evidence="1 2">DSM 21667</strain>
    </source>
</reference>
<proteinExistence type="predicted"/>
<dbReference type="SUPFAM" id="SSF81901">
    <property type="entry name" value="HCP-like"/>
    <property type="match status" value="1"/>
</dbReference>
<organism evidence="1 2">
    <name type="scientific">Tahibacter aquaticus</name>
    <dbReference type="NCBI Taxonomy" id="520092"/>
    <lineage>
        <taxon>Bacteria</taxon>
        <taxon>Pseudomonadati</taxon>
        <taxon>Pseudomonadota</taxon>
        <taxon>Gammaproteobacteria</taxon>
        <taxon>Lysobacterales</taxon>
        <taxon>Rhodanobacteraceae</taxon>
        <taxon>Tahibacter</taxon>
    </lineage>
</organism>
<dbReference type="EMBL" id="SNZH01000007">
    <property type="protein sequence ID" value="TDR43004.1"/>
    <property type="molecule type" value="Genomic_DNA"/>
</dbReference>
<sequence>MPAEATATAVAFAQRRSELERSARAGDAIAAAELGGVLATCVNYHGGTVEEIEDLVVNGLATGVEVPVLGGRPISPELLVLVLQDTQRELESRCHGLAGAVTFDDQPAAIAWLQQAADAGRIEAMLDYVRFTYQDFDDGKAMLVHADEVLQRKRRAVTYLAQAIAAGNADALQLRAEIQSEGGVLPRNSPAAYTDAYAYSLTAQGRQWPARQRELYLDALAQPLDAAQREQARQQGLALWQRCCSQGAGR</sequence>
<evidence type="ECO:0000313" key="1">
    <source>
        <dbReference type="EMBL" id="TDR43004.1"/>
    </source>
</evidence>
<comment type="caution">
    <text evidence="1">The sequence shown here is derived from an EMBL/GenBank/DDBJ whole genome shotgun (WGS) entry which is preliminary data.</text>
</comment>
<accession>A0A4R6YW06</accession>
<gene>
    <name evidence="1" type="ORF">DFR29_1078</name>
</gene>
<name>A0A4R6YW06_9GAMM</name>
<evidence type="ECO:0008006" key="3">
    <source>
        <dbReference type="Google" id="ProtNLM"/>
    </source>
</evidence>